<dbReference type="SUPFAM" id="SSF81901">
    <property type="entry name" value="HCP-like"/>
    <property type="match status" value="1"/>
</dbReference>
<reference evidence="3 4" key="1">
    <citation type="submission" date="2012-08" db="EMBL/GenBank/DDBJ databases">
        <title>Oryza genome evolution.</title>
        <authorList>
            <person name="Wing R.A."/>
        </authorList>
    </citation>
    <scope>NUCLEOTIDE SEQUENCE</scope>
</reference>
<feature type="compositionally biased region" description="Basic residues" evidence="1">
    <location>
        <begin position="15"/>
        <end position="31"/>
    </location>
</feature>
<reference evidence="4" key="2">
    <citation type="submission" date="2013-12" db="EMBL/GenBank/DDBJ databases">
        <authorList>
            <person name="Yu Y."/>
            <person name="Lee S."/>
            <person name="de Baynast K."/>
            <person name="Wissotski M."/>
            <person name="Liu L."/>
            <person name="Talag J."/>
            <person name="Goicoechea J."/>
            <person name="Angelova A."/>
            <person name="Jetty R."/>
            <person name="Kudrna D."/>
            <person name="Golser W."/>
            <person name="Rivera L."/>
            <person name="Zhang J."/>
            <person name="Wing R."/>
        </authorList>
    </citation>
    <scope>NUCLEOTIDE SEQUENCE</scope>
</reference>
<evidence type="ECO:0000259" key="2">
    <source>
        <dbReference type="Pfam" id="PF23310"/>
    </source>
</evidence>
<dbReference type="InterPro" id="IPR040338">
    <property type="entry name" value="At1g67623-like"/>
</dbReference>
<keyword evidence="4" id="KW-1185">Reference proteome</keyword>
<name>A0A0D9UWM5_9ORYZ</name>
<dbReference type="AlphaFoldDB" id="A0A0D9UWM5"/>
<dbReference type="HOGENOM" id="CLU_093637_1_0_1"/>
<evidence type="ECO:0000313" key="3">
    <source>
        <dbReference type="EnsemblPlants" id="LPERR01G02520.1"/>
    </source>
</evidence>
<sequence length="277" mass="30343">MVTTRSMAAKENQMKRKRSPAKAKQMKKKRSPTSSAAAKELALCHDNVVHIAGIVAATSPEPIADLLNLRATCKAMHAATKERDVGRRVPLERLEGMKWGENGRYIAIVNNLAVTGNPDACFHIGVALIFTRQDIVQGILYLTTAAAGGHKTAAYVLGILLYSKSDKLTTLGKKYISQVEGDDGEEETAAVKMRTNRECCRCRKIAEDAVREVTWKVAGGGRRRGRILAMPVEGQPCTNAGCGVDSGWEGYGVFCSDGCRIRHEYSEFFTEVMNYMP</sequence>
<dbReference type="Proteomes" id="UP000032180">
    <property type="component" value="Chromosome 1"/>
</dbReference>
<dbReference type="Gramene" id="LPERR01G02520.1">
    <property type="protein sequence ID" value="LPERR01G02520.1"/>
    <property type="gene ID" value="LPERR01G02520"/>
</dbReference>
<dbReference type="Gene3D" id="1.25.40.10">
    <property type="entry name" value="Tetratricopeptide repeat domain"/>
    <property type="match status" value="1"/>
</dbReference>
<feature type="domain" description="At2g35280-like TPR" evidence="2">
    <location>
        <begin position="115"/>
        <end position="183"/>
    </location>
</feature>
<evidence type="ECO:0000313" key="4">
    <source>
        <dbReference type="Proteomes" id="UP000032180"/>
    </source>
</evidence>
<dbReference type="STRING" id="77586.A0A0D9UWM5"/>
<proteinExistence type="predicted"/>
<dbReference type="InterPro" id="IPR057136">
    <property type="entry name" value="At2g35280_TPR_dom"/>
</dbReference>
<organism evidence="3 4">
    <name type="scientific">Leersia perrieri</name>
    <dbReference type="NCBI Taxonomy" id="77586"/>
    <lineage>
        <taxon>Eukaryota</taxon>
        <taxon>Viridiplantae</taxon>
        <taxon>Streptophyta</taxon>
        <taxon>Embryophyta</taxon>
        <taxon>Tracheophyta</taxon>
        <taxon>Spermatophyta</taxon>
        <taxon>Magnoliopsida</taxon>
        <taxon>Liliopsida</taxon>
        <taxon>Poales</taxon>
        <taxon>Poaceae</taxon>
        <taxon>BOP clade</taxon>
        <taxon>Oryzoideae</taxon>
        <taxon>Oryzeae</taxon>
        <taxon>Oryzinae</taxon>
        <taxon>Leersia</taxon>
    </lineage>
</organism>
<feature type="region of interest" description="Disordered" evidence="1">
    <location>
        <begin position="1"/>
        <end position="36"/>
    </location>
</feature>
<accession>A0A0D9UWM5</accession>
<dbReference type="Pfam" id="PF23310">
    <property type="entry name" value="TPR_27"/>
    <property type="match status" value="1"/>
</dbReference>
<dbReference type="PANTHER" id="PTHR33784:SF10">
    <property type="entry name" value="F-BOX PROTEIN"/>
    <property type="match status" value="1"/>
</dbReference>
<evidence type="ECO:0000256" key="1">
    <source>
        <dbReference type="SAM" id="MobiDB-lite"/>
    </source>
</evidence>
<reference evidence="3" key="3">
    <citation type="submission" date="2015-04" db="UniProtKB">
        <authorList>
            <consortium name="EnsemblPlants"/>
        </authorList>
    </citation>
    <scope>IDENTIFICATION</scope>
</reference>
<dbReference type="eggNOG" id="KOG0851">
    <property type="taxonomic scope" value="Eukaryota"/>
</dbReference>
<dbReference type="PANTHER" id="PTHR33784">
    <property type="entry name" value="OS05G0482100 PROTEIN"/>
    <property type="match status" value="1"/>
</dbReference>
<dbReference type="InterPro" id="IPR011990">
    <property type="entry name" value="TPR-like_helical_dom_sf"/>
</dbReference>
<dbReference type="EnsemblPlants" id="LPERR01G02520.1">
    <property type="protein sequence ID" value="LPERR01G02520.1"/>
    <property type="gene ID" value="LPERR01G02520"/>
</dbReference>
<protein>
    <recommendedName>
        <fullName evidence="2">At2g35280-like TPR domain-containing protein</fullName>
    </recommendedName>
</protein>